<dbReference type="NCBIfam" id="NF037959">
    <property type="entry name" value="MFS_SpdSyn"/>
    <property type="match status" value="2"/>
</dbReference>
<feature type="transmembrane region" description="Helical" evidence="2">
    <location>
        <begin position="426"/>
        <end position="443"/>
    </location>
</feature>
<evidence type="ECO:0000256" key="1">
    <source>
        <dbReference type="PROSITE-ProRule" id="PRU00339"/>
    </source>
</evidence>
<keyword evidence="2" id="KW-0812">Transmembrane</keyword>
<dbReference type="GO" id="GO:0005829">
    <property type="term" value="C:cytosol"/>
    <property type="evidence" value="ECO:0007669"/>
    <property type="project" value="TreeGrafter"/>
</dbReference>
<protein>
    <recommendedName>
        <fullName evidence="4">Spermidine synthase</fullName>
    </recommendedName>
</protein>
<comment type="caution">
    <text evidence="3">The sequence shown here is derived from an EMBL/GenBank/DDBJ whole genome shotgun (WGS) entry which is preliminary data.</text>
</comment>
<feature type="transmembrane region" description="Helical" evidence="2">
    <location>
        <begin position="7"/>
        <end position="30"/>
    </location>
</feature>
<keyword evidence="2" id="KW-1133">Transmembrane helix</keyword>
<gene>
    <name evidence="3" type="ORF">ENP86_10460</name>
</gene>
<name>A0A7V0Z7E6_UNCW3</name>
<feature type="transmembrane region" description="Helical" evidence="2">
    <location>
        <begin position="68"/>
        <end position="87"/>
    </location>
</feature>
<sequence length="811" mass="91523">MNIYLILFFFSGISGLIYEVVWARLLLLAFGSTTVANTLVITAFMLGLGLGGLYFGNYVDRKGSHHKIFSYLQLGIGLSSFLLLFFLPQLPRLSKAILNNIHLSQPVYSALIFIITFIILFIPTFLMGGTFPVMTKLYVPDENRIKNGIGLLYGLNTFGGVIGALSAGFFLIRNLGLSLTQSIAIFINFAIGIFMFLPHSKIPAENRDSKSVLKNFRETKIDRLKKYLPFIAGLIGFASLACEIFWMRALSIFLTNSTYTFTIILIIFLSGIFIGSIIFVKLKEKSNLINIFATVQILTGSYIVTGCLFLTRLPKLLLGIQGILEIPFFRMFLPALILSVVVVFIPTIFMGISFPLVCSLYSQEIKDIGNKLGNIYFSNTLGSALGSLFTGIIFINQPGVIRGLVAAGLLNLVVGFFFTLDLKNKLLNIIIFIGAIIISFYSFQNKFILPPSIYHSPTRQDRVLYYKETRDGTIIVSEDRLTGIRSCYVNNSAVIGTTYDAIKVVKMLGSLPFIFNPDAKEILVIGFGVGITTSTIARYNIKKIDCVEICPGLREAAKYFTHFNNYIYNNPIIHFIPNDGRNFLLLSNKKYDVISCDPTHPILGSGNLYTKEYFMLCKEHLSQDGVVCQYLPFHKLSPEEFKSLIKTFAEVFPHTSIWLGYSHGVLVGTNMPQTIKFESLKNLKDEMLNDPYLLAVSYLLDTEGINNFSAGAKINTDNHPRLEFFTPLSLRNENWEQNINAVLRNRVDVRKTIEDIEDLEKLKRYLQGQKYFIEGLIYQNQRDRNSLIQAFRKALEINPENNEIKLFLQSR</sequence>
<reference evidence="3" key="1">
    <citation type="journal article" date="2020" name="mSystems">
        <title>Genome- and Community-Level Interaction Insights into Carbon Utilization and Element Cycling Functions of Hydrothermarchaeota in Hydrothermal Sediment.</title>
        <authorList>
            <person name="Zhou Z."/>
            <person name="Liu Y."/>
            <person name="Xu W."/>
            <person name="Pan J."/>
            <person name="Luo Z.H."/>
            <person name="Li M."/>
        </authorList>
    </citation>
    <scope>NUCLEOTIDE SEQUENCE [LARGE SCALE GENOMIC DNA]</scope>
    <source>
        <strain evidence="3">SpSt-258</strain>
    </source>
</reference>
<evidence type="ECO:0000256" key="2">
    <source>
        <dbReference type="SAM" id="Phobius"/>
    </source>
</evidence>
<feature type="transmembrane region" description="Helical" evidence="2">
    <location>
        <begin position="227"/>
        <end position="247"/>
    </location>
</feature>
<feature type="transmembrane region" description="Helical" evidence="2">
    <location>
        <begin position="401"/>
        <end position="419"/>
    </location>
</feature>
<feature type="transmembrane region" description="Helical" evidence="2">
    <location>
        <begin position="259"/>
        <end position="280"/>
    </location>
</feature>
<organism evidence="3">
    <name type="scientific">candidate division WOR-3 bacterium</name>
    <dbReference type="NCBI Taxonomy" id="2052148"/>
    <lineage>
        <taxon>Bacteria</taxon>
        <taxon>Bacteria division WOR-3</taxon>
    </lineage>
</organism>
<feature type="transmembrane region" description="Helical" evidence="2">
    <location>
        <begin position="373"/>
        <end position="395"/>
    </location>
</feature>
<evidence type="ECO:0008006" key="4">
    <source>
        <dbReference type="Google" id="ProtNLM"/>
    </source>
</evidence>
<dbReference type="SUPFAM" id="SSF53335">
    <property type="entry name" value="S-adenosyl-L-methionine-dependent methyltransferases"/>
    <property type="match status" value="1"/>
</dbReference>
<proteinExistence type="predicted"/>
<dbReference type="EMBL" id="DSKY01000022">
    <property type="protein sequence ID" value="HDY59948.1"/>
    <property type="molecule type" value="Genomic_DNA"/>
</dbReference>
<feature type="transmembrane region" description="Helical" evidence="2">
    <location>
        <begin position="287"/>
        <end position="311"/>
    </location>
</feature>
<feature type="transmembrane region" description="Helical" evidence="2">
    <location>
        <begin position="107"/>
        <end position="128"/>
    </location>
</feature>
<feature type="transmembrane region" description="Helical" evidence="2">
    <location>
        <begin position="36"/>
        <end position="56"/>
    </location>
</feature>
<feature type="transmembrane region" description="Helical" evidence="2">
    <location>
        <begin position="178"/>
        <end position="197"/>
    </location>
</feature>
<dbReference type="CDD" id="cd02440">
    <property type="entry name" value="AdoMet_MTases"/>
    <property type="match status" value="1"/>
</dbReference>
<dbReference type="Gene3D" id="1.20.1250.20">
    <property type="entry name" value="MFS general substrate transporter like domains"/>
    <property type="match status" value="1"/>
</dbReference>
<dbReference type="PROSITE" id="PS50005">
    <property type="entry name" value="TPR"/>
    <property type="match status" value="1"/>
</dbReference>
<feature type="repeat" description="TPR" evidence="1">
    <location>
        <begin position="768"/>
        <end position="801"/>
    </location>
</feature>
<dbReference type="Gene3D" id="3.40.50.150">
    <property type="entry name" value="Vaccinia Virus protein VP39"/>
    <property type="match status" value="1"/>
</dbReference>
<keyword evidence="1" id="KW-0802">TPR repeat</keyword>
<feature type="transmembrane region" description="Helical" evidence="2">
    <location>
        <begin position="149"/>
        <end position="172"/>
    </location>
</feature>
<dbReference type="InterPro" id="IPR036259">
    <property type="entry name" value="MFS_trans_sf"/>
</dbReference>
<dbReference type="CDD" id="cd06174">
    <property type="entry name" value="MFS"/>
    <property type="match status" value="1"/>
</dbReference>
<keyword evidence="2" id="KW-0472">Membrane</keyword>
<dbReference type="InterPro" id="IPR001045">
    <property type="entry name" value="Spermi_synthase"/>
</dbReference>
<dbReference type="GO" id="GO:0008295">
    <property type="term" value="P:spermidine biosynthetic process"/>
    <property type="evidence" value="ECO:0007669"/>
    <property type="project" value="TreeGrafter"/>
</dbReference>
<dbReference type="GO" id="GO:0004766">
    <property type="term" value="F:spermidine synthase activity"/>
    <property type="evidence" value="ECO:0007669"/>
    <property type="project" value="TreeGrafter"/>
</dbReference>
<evidence type="ECO:0000313" key="3">
    <source>
        <dbReference type="EMBL" id="HDY59948.1"/>
    </source>
</evidence>
<dbReference type="InterPro" id="IPR029063">
    <property type="entry name" value="SAM-dependent_MTases_sf"/>
</dbReference>
<dbReference type="Pfam" id="PF01564">
    <property type="entry name" value="Spermine_synth"/>
    <property type="match status" value="1"/>
</dbReference>
<dbReference type="InterPro" id="IPR019734">
    <property type="entry name" value="TPR_rpt"/>
</dbReference>
<dbReference type="PANTHER" id="PTHR11558:SF11">
    <property type="entry name" value="SPERMIDINE SYNTHASE"/>
    <property type="match status" value="1"/>
</dbReference>
<dbReference type="AlphaFoldDB" id="A0A7V0Z7E6"/>
<dbReference type="PANTHER" id="PTHR11558">
    <property type="entry name" value="SPERMIDINE/SPERMINE SYNTHASE"/>
    <property type="match status" value="1"/>
</dbReference>
<accession>A0A7V0Z7E6</accession>
<feature type="transmembrane region" description="Helical" evidence="2">
    <location>
        <begin position="331"/>
        <end position="361"/>
    </location>
</feature>
<dbReference type="SUPFAM" id="SSF103473">
    <property type="entry name" value="MFS general substrate transporter"/>
    <property type="match status" value="1"/>
</dbReference>